<dbReference type="InterPro" id="IPR050439">
    <property type="entry name" value="ADAMTS_ADAMTS-like"/>
</dbReference>
<dbReference type="PROSITE" id="PS50092">
    <property type="entry name" value="TSP1"/>
    <property type="match status" value="1"/>
</dbReference>
<dbReference type="Proteomes" id="UP000683360">
    <property type="component" value="Unassembled WGS sequence"/>
</dbReference>
<dbReference type="GO" id="GO:0004222">
    <property type="term" value="F:metalloendopeptidase activity"/>
    <property type="evidence" value="ECO:0007669"/>
    <property type="project" value="TreeGrafter"/>
</dbReference>
<dbReference type="SUPFAM" id="SSF82895">
    <property type="entry name" value="TSP-1 type 1 repeat"/>
    <property type="match status" value="2"/>
</dbReference>
<dbReference type="InterPro" id="IPR036383">
    <property type="entry name" value="TSP1_rpt_sf"/>
</dbReference>
<evidence type="ECO:0000256" key="3">
    <source>
        <dbReference type="ARBA" id="ARBA00022729"/>
    </source>
</evidence>
<organism evidence="6 7">
    <name type="scientific">Mytilus edulis</name>
    <name type="common">Blue mussel</name>
    <dbReference type="NCBI Taxonomy" id="6550"/>
    <lineage>
        <taxon>Eukaryota</taxon>
        <taxon>Metazoa</taxon>
        <taxon>Spiralia</taxon>
        <taxon>Lophotrochozoa</taxon>
        <taxon>Mollusca</taxon>
        <taxon>Bivalvia</taxon>
        <taxon>Autobranchia</taxon>
        <taxon>Pteriomorphia</taxon>
        <taxon>Mytilida</taxon>
        <taxon>Mytiloidea</taxon>
        <taxon>Mytilidae</taxon>
        <taxon>Mytilinae</taxon>
        <taxon>Mytilus</taxon>
    </lineage>
</organism>
<dbReference type="Gene3D" id="2.20.100.10">
    <property type="entry name" value="Thrombospondin type-1 (TSP1) repeat"/>
    <property type="match status" value="2"/>
</dbReference>
<dbReference type="GO" id="GO:0031012">
    <property type="term" value="C:extracellular matrix"/>
    <property type="evidence" value="ECO:0007669"/>
    <property type="project" value="TreeGrafter"/>
</dbReference>
<sequence>MSLWESCFVECGGGIQRRKVTCVHDRKEACGPQNIIARPSDIKHSKNSAVYITSDWSKCSRTCGYGFQTRKVTCNIVTDKYIKIVSDKQCNEEKPENHSVCQDNPFCPVWRDGQWSECSVKTCKLDGIAVQTKEIHCNAENNQTITLPHNKCDIKVRPQTHRQCINEECEAIWKTSKWTLCKPRCSKTGKKTRLLSCVWKHNKMQAKDNCKSKPKPLLRKVCRPKHCKMKCFDSSRYCSITKLLNMCRYSKFRERCCATCTNSVLT</sequence>
<keyword evidence="3" id="KW-0732">Signal</keyword>
<evidence type="ECO:0000256" key="2">
    <source>
        <dbReference type="ARBA" id="ARBA00022525"/>
    </source>
</evidence>
<evidence type="ECO:0000313" key="6">
    <source>
        <dbReference type="EMBL" id="CAG2186527.1"/>
    </source>
</evidence>
<reference evidence="6" key="1">
    <citation type="submission" date="2021-03" db="EMBL/GenBank/DDBJ databases">
        <authorList>
            <person name="Bekaert M."/>
        </authorList>
    </citation>
    <scope>NUCLEOTIDE SEQUENCE</scope>
</reference>
<accession>A0A8S3PY31</accession>
<proteinExistence type="predicted"/>
<dbReference type="InterPro" id="IPR000884">
    <property type="entry name" value="TSP1_rpt"/>
</dbReference>
<evidence type="ECO:0000256" key="1">
    <source>
        <dbReference type="ARBA" id="ARBA00004613"/>
    </source>
</evidence>
<protein>
    <recommendedName>
        <fullName evidence="5">PLAC domain-containing protein</fullName>
    </recommendedName>
</protein>
<comment type="caution">
    <text evidence="6">The sequence shown here is derived from an EMBL/GenBank/DDBJ whole genome shotgun (WGS) entry which is preliminary data.</text>
</comment>
<keyword evidence="4" id="KW-0677">Repeat</keyword>
<evidence type="ECO:0000313" key="7">
    <source>
        <dbReference type="Proteomes" id="UP000683360"/>
    </source>
</evidence>
<dbReference type="InterPro" id="IPR010909">
    <property type="entry name" value="PLAC"/>
</dbReference>
<keyword evidence="7" id="KW-1185">Reference proteome</keyword>
<gene>
    <name evidence="6" type="ORF">MEDL_2088</name>
</gene>
<keyword evidence="2" id="KW-0964">Secreted</keyword>
<comment type="subcellular location">
    <subcellularLocation>
        <location evidence="1">Secreted</location>
    </subcellularLocation>
</comment>
<dbReference type="OrthoDB" id="5948003at2759"/>
<dbReference type="SMART" id="SM00209">
    <property type="entry name" value="TSP1"/>
    <property type="match status" value="3"/>
</dbReference>
<evidence type="ECO:0000256" key="4">
    <source>
        <dbReference type="ARBA" id="ARBA00022737"/>
    </source>
</evidence>
<dbReference type="EMBL" id="CAJPWZ010000139">
    <property type="protein sequence ID" value="CAG2186527.1"/>
    <property type="molecule type" value="Genomic_DNA"/>
</dbReference>
<dbReference type="AlphaFoldDB" id="A0A8S3PY31"/>
<dbReference type="Pfam" id="PF19030">
    <property type="entry name" value="TSP1_ADAMTS"/>
    <property type="match status" value="4"/>
</dbReference>
<name>A0A8S3PY31_MYTED</name>
<feature type="domain" description="PLAC" evidence="5">
    <location>
        <begin position="227"/>
        <end position="264"/>
    </location>
</feature>
<dbReference type="PANTHER" id="PTHR13723:SF281">
    <property type="entry name" value="PAPILIN"/>
    <property type="match status" value="1"/>
</dbReference>
<dbReference type="PANTHER" id="PTHR13723">
    <property type="entry name" value="ADAMTS A DISINTEGRIN AND METALLOPROTEASE WITH THROMBOSPONDIN MOTIFS PROTEASE"/>
    <property type="match status" value="1"/>
</dbReference>
<dbReference type="GO" id="GO:0006508">
    <property type="term" value="P:proteolysis"/>
    <property type="evidence" value="ECO:0007669"/>
    <property type="project" value="TreeGrafter"/>
</dbReference>
<dbReference type="PROSITE" id="PS50900">
    <property type="entry name" value="PLAC"/>
    <property type="match status" value="1"/>
</dbReference>
<dbReference type="GO" id="GO:0030198">
    <property type="term" value="P:extracellular matrix organization"/>
    <property type="evidence" value="ECO:0007669"/>
    <property type="project" value="TreeGrafter"/>
</dbReference>
<dbReference type="GO" id="GO:0005576">
    <property type="term" value="C:extracellular region"/>
    <property type="evidence" value="ECO:0007669"/>
    <property type="project" value="UniProtKB-SubCell"/>
</dbReference>
<evidence type="ECO:0000259" key="5">
    <source>
        <dbReference type="PROSITE" id="PS50900"/>
    </source>
</evidence>